<sequence length="52" mass="6289">MPEVTVFSTKDIENIISWFERIYSSDEEISDFERETYLKLAKYFILEEKAMC</sequence>
<evidence type="ECO:0000313" key="2">
    <source>
        <dbReference type="Proteomes" id="UP000030944"/>
    </source>
</evidence>
<dbReference type="STRING" id="1410606.T478_0819"/>
<dbReference type="GeneID" id="43685775"/>
<dbReference type="AlphaFoldDB" id="A0A0A7UZU3"/>
<name>A0A0A7UZU3_9ARCH</name>
<evidence type="ECO:0000313" key="1">
    <source>
        <dbReference type="EMBL" id="AJA92098.1"/>
    </source>
</evidence>
<reference evidence="1 2" key="1">
    <citation type="journal article" date="2015" name="Proc. Natl. Acad. Sci. U.S.A.">
        <title>Genomic and proteomic characterization of "Candidatus Nitrosopelagicus brevis": An ammonia-oxidizing archaeon from the open ocean.</title>
        <authorList>
            <person name="Santoro A.E."/>
            <person name="Dupont C.L."/>
            <person name="Richter R.A."/>
            <person name="Craig M.T."/>
            <person name="Carini P."/>
            <person name="McIlvin M.R."/>
            <person name="Yang Y."/>
            <person name="Orsi W.D."/>
            <person name="Moran D.M."/>
            <person name="Saito M.A."/>
        </authorList>
    </citation>
    <scope>NUCLEOTIDE SEQUENCE [LARGE SCALE GENOMIC DNA]</scope>
    <source>
        <strain evidence="2">V2</strain>
    </source>
</reference>
<dbReference type="RefSeq" id="WP_160271570.1">
    <property type="nucleotide sequence ID" value="NZ_CP007026.1"/>
</dbReference>
<gene>
    <name evidence="1" type="ORF">T478_0819</name>
</gene>
<dbReference type="EMBL" id="CP007026">
    <property type="protein sequence ID" value="AJA92098.1"/>
    <property type="molecule type" value="Genomic_DNA"/>
</dbReference>
<accession>A0A0A7UZU3</accession>
<protein>
    <submittedName>
        <fullName evidence="1">Uncharacterized protein</fullName>
    </submittedName>
</protein>
<dbReference type="KEGG" id="nbv:T478_0819"/>
<dbReference type="HOGENOM" id="CLU_3075133_0_0_2"/>
<organism evidence="1 2">
    <name type="scientific">Candidatus Nitrosopelagicus brevis</name>
    <dbReference type="NCBI Taxonomy" id="1410606"/>
    <lineage>
        <taxon>Archaea</taxon>
        <taxon>Nitrososphaerota</taxon>
    </lineage>
</organism>
<dbReference type="Proteomes" id="UP000030944">
    <property type="component" value="Chromosome"/>
</dbReference>
<proteinExistence type="predicted"/>